<dbReference type="Proteomes" id="UP000799757">
    <property type="component" value="Unassembled WGS sequence"/>
</dbReference>
<dbReference type="OrthoDB" id="5244543at2759"/>
<keyword evidence="4" id="KW-1185">Reference proteome</keyword>
<dbReference type="EMBL" id="MU001784">
    <property type="protein sequence ID" value="KAF2798407.1"/>
    <property type="molecule type" value="Genomic_DNA"/>
</dbReference>
<evidence type="ECO:0000313" key="4">
    <source>
        <dbReference type="Proteomes" id="UP000799757"/>
    </source>
</evidence>
<keyword evidence="2" id="KW-1133">Transmembrane helix</keyword>
<dbReference type="AlphaFoldDB" id="A0A6A6XS58"/>
<evidence type="ECO:0000256" key="1">
    <source>
        <dbReference type="SAM" id="MobiDB-lite"/>
    </source>
</evidence>
<reference evidence="3" key="1">
    <citation type="journal article" date="2020" name="Stud. Mycol.">
        <title>101 Dothideomycetes genomes: a test case for predicting lifestyles and emergence of pathogens.</title>
        <authorList>
            <person name="Haridas S."/>
            <person name="Albert R."/>
            <person name="Binder M."/>
            <person name="Bloem J."/>
            <person name="Labutti K."/>
            <person name="Salamov A."/>
            <person name="Andreopoulos B."/>
            <person name="Baker S."/>
            <person name="Barry K."/>
            <person name="Bills G."/>
            <person name="Bluhm B."/>
            <person name="Cannon C."/>
            <person name="Castanera R."/>
            <person name="Culley D."/>
            <person name="Daum C."/>
            <person name="Ezra D."/>
            <person name="Gonzalez J."/>
            <person name="Henrissat B."/>
            <person name="Kuo A."/>
            <person name="Liang C."/>
            <person name="Lipzen A."/>
            <person name="Lutzoni F."/>
            <person name="Magnuson J."/>
            <person name="Mondo S."/>
            <person name="Nolan M."/>
            <person name="Ohm R."/>
            <person name="Pangilinan J."/>
            <person name="Park H.-J."/>
            <person name="Ramirez L."/>
            <person name="Alfaro M."/>
            <person name="Sun H."/>
            <person name="Tritt A."/>
            <person name="Yoshinaga Y."/>
            <person name="Zwiers L.-H."/>
            <person name="Turgeon B."/>
            <person name="Goodwin S."/>
            <person name="Spatafora J."/>
            <person name="Crous P."/>
            <person name="Grigoriev I."/>
        </authorList>
    </citation>
    <scope>NUCLEOTIDE SEQUENCE</scope>
    <source>
        <strain evidence="3">CBS 109.77</strain>
    </source>
</reference>
<gene>
    <name evidence="3" type="ORF">K505DRAFT_106686</name>
</gene>
<keyword evidence="2" id="KW-0812">Transmembrane</keyword>
<accession>A0A6A6XS58</accession>
<feature type="region of interest" description="Disordered" evidence="1">
    <location>
        <begin position="150"/>
        <end position="171"/>
    </location>
</feature>
<evidence type="ECO:0000313" key="3">
    <source>
        <dbReference type="EMBL" id="KAF2798407.1"/>
    </source>
</evidence>
<name>A0A6A6XS58_9PLEO</name>
<evidence type="ECO:0000256" key="2">
    <source>
        <dbReference type="SAM" id="Phobius"/>
    </source>
</evidence>
<organism evidence="3 4">
    <name type="scientific">Melanomma pulvis-pyrius CBS 109.77</name>
    <dbReference type="NCBI Taxonomy" id="1314802"/>
    <lineage>
        <taxon>Eukaryota</taxon>
        <taxon>Fungi</taxon>
        <taxon>Dikarya</taxon>
        <taxon>Ascomycota</taxon>
        <taxon>Pezizomycotina</taxon>
        <taxon>Dothideomycetes</taxon>
        <taxon>Pleosporomycetidae</taxon>
        <taxon>Pleosporales</taxon>
        <taxon>Melanommataceae</taxon>
        <taxon>Melanomma</taxon>
    </lineage>
</organism>
<protein>
    <submittedName>
        <fullName evidence="3">Uncharacterized protein</fullName>
    </submittedName>
</protein>
<feature type="transmembrane region" description="Helical" evidence="2">
    <location>
        <begin position="115"/>
        <end position="136"/>
    </location>
</feature>
<sequence>MTCTISHRGRQSFSTATNLRPMSTTASPNVSRIQTTASSIPTTSYSACTWLGHCLGASCTTNDDCDQDWICVSKVCSPCCDDSGGPSSSVSVNPLPTATTTTTTTVKPHRLDTSAAIGIGVAIVVFVILGAGLGFWTWRIRRGAQRHVWEAPGNNEQSGPQADTTDSGTFADDQNRLVGIVSREELPCPIKPAEIASVELMELEGDSSYKTANVVQNLQRMPSPSKSIQKEAPPIALVTPEQAVPHQRSPTFRFEEYRSSPSTSVPGKLQFSPITEYAPSLHTSVESSVTRPSYKASKDTSLGDTAICEEAYTLFRWPDTMSSSSANSTH</sequence>
<proteinExistence type="predicted"/>
<keyword evidence="2" id="KW-0472">Membrane</keyword>
<feature type="compositionally biased region" description="Polar residues" evidence="1">
    <location>
        <begin position="154"/>
        <end position="168"/>
    </location>
</feature>